<evidence type="ECO:0000256" key="2">
    <source>
        <dbReference type="ARBA" id="ARBA00022679"/>
    </source>
</evidence>
<feature type="binding site" evidence="3">
    <location>
        <begin position="240"/>
        <end position="242"/>
    </location>
    <ligand>
        <name>substrate</name>
    </ligand>
</feature>
<dbReference type="EMBL" id="CP003380">
    <property type="protein sequence ID" value="AFJ01579.1"/>
    <property type="molecule type" value="Genomic_DNA"/>
</dbReference>
<feature type="binding site" evidence="3">
    <location>
        <position position="456"/>
    </location>
    <ligand>
        <name>substrate</name>
    </ligand>
</feature>
<dbReference type="EC" id="2.4.1.7" evidence="5"/>
<dbReference type="GO" id="GO:0009018">
    <property type="term" value="F:sucrose phosphorylase activity"/>
    <property type="evidence" value="ECO:0007669"/>
    <property type="project" value="UniProtKB-EC"/>
</dbReference>
<keyword evidence="6" id="KW-1185">Reference proteome</keyword>
<evidence type="ECO:0000313" key="6">
    <source>
        <dbReference type="Proteomes" id="UP000009145"/>
    </source>
</evidence>
<dbReference type="SMART" id="SM00642">
    <property type="entry name" value="Aamy"/>
    <property type="match status" value="1"/>
</dbReference>
<dbReference type="InterPro" id="IPR016377">
    <property type="entry name" value="Sucrose_GGa_phosphorylase-rel"/>
</dbReference>
<dbReference type="PANTHER" id="PTHR10357:SF214">
    <property type="entry name" value="GLUCOSYLGLYCERATE PHOSPHORYLASE"/>
    <property type="match status" value="1"/>
</dbReference>
<dbReference type="CDD" id="cd11356">
    <property type="entry name" value="AmyAc_Sucrose_phosphorylase-like_1"/>
    <property type="match status" value="1"/>
</dbReference>
<dbReference type="InterPro" id="IPR013780">
    <property type="entry name" value="Glyco_hydro_b"/>
</dbReference>
<dbReference type="HOGENOM" id="CLU_021358_0_0_6"/>
<evidence type="ECO:0000256" key="3">
    <source>
        <dbReference type="PIRSR" id="PIRSR003059-2"/>
    </source>
</evidence>
<dbReference type="PATRIC" id="fig|754477.3.peg.399"/>
<dbReference type="InterPro" id="IPR033746">
    <property type="entry name" value="GGa_phosphorylase"/>
</dbReference>
<dbReference type="SUPFAM" id="SSF51445">
    <property type="entry name" value="(Trans)glycosidases"/>
    <property type="match status" value="1"/>
</dbReference>
<dbReference type="Gene3D" id="2.60.40.1180">
    <property type="entry name" value="Golgi alpha-mannosidase II"/>
    <property type="match status" value="1"/>
</dbReference>
<keyword evidence="2 5" id="KW-0808">Transferase</keyword>
<feature type="binding site" evidence="3">
    <location>
        <position position="108"/>
    </location>
    <ligand>
        <name>substrate</name>
    </ligand>
</feature>
<reference evidence="5 6" key="1">
    <citation type="journal article" date="2012" name="J. Bacteriol.">
        <title>Complete genome sequences of Methylophaga sp. strain JAM1 and Methylophaga sp. strain JAM7.</title>
        <authorList>
            <person name="Villeneuve C."/>
            <person name="Martineau C."/>
            <person name="Mauffrey F."/>
            <person name="Villemur R."/>
        </authorList>
    </citation>
    <scope>NUCLEOTIDE SEQUENCE [LARGE SCALE GENOMIC DNA]</scope>
    <source>
        <strain evidence="5 6">JAM7</strain>
    </source>
</reference>
<dbReference type="STRING" id="754477.Q7C_404"/>
<feature type="binding site" evidence="3">
    <location>
        <position position="146"/>
    </location>
    <ligand>
        <name>substrate</name>
    </ligand>
</feature>
<name>I1YF86_METFJ</name>
<evidence type="ECO:0000313" key="5">
    <source>
        <dbReference type="EMBL" id="AFJ01579.1"/>
    </source>
</evidence>
<dbReference type="Proteomes" id="UP000009145">
    <property type="component" value="Chromosome"/>
</dbReference>
<dbReference type="InterPro" id="IPR017853">
    <property type="entry name" value="GH"/>
</dbReference>
<protein>
    <submittedName>
        <fullName evidence="5">Putative sucrose phosphorylase</fullName>
        <ecNumber evidence="5">2.4.1.7</ecNumber>
    </submittedName>
</protein>
<dbReference type="eggNOG" id="COG0366">
    <property type="taxonomic scope" value="Bacteria"/>
</dbReference>
<keyword evidence="1 5" id="KW-0328">Glycosyltransferase</keyword>
<dbReference type="KEGG" id="mec:Q7C_404"/>
<dbReference type="InterPro" id="IPR006047">
    <property type="entry name" value="GH13_cat_dom"/>
</dbReference>
<sequence>MNVAEIPPLLQICRQHLNTVYSGILEESERHQLADDLLEIMRLTADCPLTPADQNKWQADDIAVITYGNSILAEGEPPLQTLKRFADDYLKSSTNTLHILPFFPFCSDDGFAVQDFTAVNPALGDWNDIQELAKAWRLMADLVINHASTESQWFQNFIAGSGEGHDYFYTVSADQPGLDAVVRPRVSPLLRPTETANGLQQVWCTFSHTQADLDFRRPSVLKTFVRIIRFYLDQGIRLFRLDAVAFLWKQAGTNCLNLPETHEIVRLLRLLTEQAQPDTVIITETNIPNRENLSYFGNGNEAHWIYNFSLPPLLLNTLMTGECNYLRQWLMSMPPARHGTTYFNFIASHDGIGLRPAEGLLTDAELAALISTMQSFGGEVSWRATANGIKKPYEINIALFDAMQGTLKGPDTWQIPRFICAHGIMLALEGIPAFYLHSLLATSNDYQRVEDKGHARAINRHQWQDTQLRDYLDSPENVHAQVYRQLTRLIQLRRKQPAFHPNATQYTLQLGSHLFGFWRQSLCRQQSIFCVFNITDTTQSLAVHDLNLVITDSWRDLVSGQVLANQQESIPLAPYQMLWLSNH</sequence>
<dbReference type="RefSeq" id="WP_014703029.1">
    <property type="nucleotide sequence ID" value="NC_017856.1"/>
</dbReference>
<evidence type="ECO:0000256" key="1">
    <source>
        <dbReference type="ARBA" id="ARBA00022676"/>
    </source>
</evidence>
<dbReference type="OrthoDB" id="9805159at2"/>
<organism evidence="5 6">
    <name type="scientific">Methylophaga frappieri (strain ATCC BAA-2434 / DSM 25690 / JAM7)</name>
    <dbReference type="NCBI Taxonomy" id="754477"/>
    <lineage>
        <taxon>Bacteria</taxon>
        <taxon>Pseudomonadati</taxon>
        <taxon>Pseudomonadota</taxon>
        <taxon>Gammaproteobacteria</taxon>
        <taxon>Thiotrichales</taxon>
        <taxon>Piscirickettsiaceae</taxon>
        <taxon>Methylophaga</taxon>
    </lineage>
</organism>
<dbReference type="PIRSF" id="PIRSF003059">
    <property type="entry name" value="Sucrose_phosphorylase"/>
    <property type="match status" value="1"/>
</dbReference>
<dbReference type="Pfam" id="PF00128">
    <property type="entry name" value="Alpha-amylase"/>
    <property type="match status" value="1"/>
</dbReference>
<dbReference type="Gene3D" id="3.90.400.10">
    <property type="entry name" value="Oligo-1,6-glucosidase, Domain 2"/>
    <property type="match status" value="1"/>
</dbReference>
<gene>
    <name evidence="5" type="ordered locus">Q7C_404</name>
</gene>
<dbReference type="PANTHER" id="PTHR10357">
    <property type="entry name" value="ALPHA-AMYLASE FAMILY MEMBER"/>
    <property type="match status" value="1"/>
</dbReference>
<dbReference type="AlphaFoldDB" id="I1YF86"/>
<feature type="domain" description="Glycosyl hydrolase family 13 catalytic" evidence="4">
    <location>
        <begin position="80"/>
        <end position="479"/>
    </location>
</feature>
<feature type="binding site" evidence="3">
    <location>
        <begin position="349"/>
        <end position="350"/>
    </location>
    <ligand>
        <name>substrate</name>
    </ligand>
</feature>
<evidence type="ECO:0000259" key="4">
    <source>
        <dbReference type="SMART" id="SM00642"/>
    </source>
</evidence>
<accession>I1YF86</accession>
<proteinExistence type="predicted"/>
<dbReference type="Gene3D" id="3.20.20.80">
    <property type="entry name" value="Glycosidases"/>
    <property type="match status" value="1"/>
</dbReference>
<dbReference type="GO" id="GO:0005975">
    <property type="term" value="P:carbohydrate metabolic process"/>
    <property type="evidence" value="ECO:0007669"/>
    <property type="project" value="InterPro"/>
</dbReference>
<dbReference type="InterPro" id="IPR045857">
    <property type="entry name" value="O16G_dom_2"/>
</dbReference>